<evidence type="ECO:0000313" key="2">
    <source>
        <dbReference type="EMBL" id="GAA5167577.1"/>
    </source>
</evidence>
<dbReference type="EMBL" id="BAABLD010000008">
    <property type="protein sequence ID" value="GAA5167577.1"/>
    <property type="molecule type" value="Genomic_DNA"/>
</dbReference>
<evidence type="ECO:0000313" key="3">
    <source>
        <dbReference type="Proteomes" id="UP001500547"/>
    </source>
</evidence>
<dbReference type="Proteomes" id="UP001500547">
    <property type="component" value="Unassembled WGS sequence"/>
</dbReference>
<dbReference type="Pfam" id="PF05638">
    <property type="entry name" value="T6SS_HCP"/>
    <property type="match status" value="1"/>
</dbReference>
<dbReference type="SUPFAM" id="SSF141452">
    <property type="entry name" value="Hcp1-like"/>
    <property type="match status" value="1"/>
</dbReference>
<dbReference type="InterPro" id="IPR036624">
    <property type="entry name" value="Hcp1-lik_sf"/>
</dbReference>
<dbReference type="Gene3D" id="2.30.110.20">
    <property type="entry name" value="Hcp1-like"/>
    <property type="match status" value="1"/>
</dbReference>
<name>A0ABP9QUC6_9RHOO</name>
<comment type="caution">
    <text evidence="2">The sequence shown here is derived from an EMBL/GenBank/DDBJ whole genome shotgun (WGS) entry which is preliminary data.</text>
</comment>
<dbReference type="InterPro" id="IPR053165">
    <property type="entry name" value="HSI-I_assembly_Hcp1"/>
</dbReference>
<feature type="compositionally biased region" description="Polar residues" evidence="1">
    <location>
        <begin position="178"/>
        <end position="191"/>
    </location>
</feature>
<evidence type="ECO:0000256" key="1">
    <source>
        <dbReference type="SAM" id="MobiDB-lite"/>
    </source>
</evidence>
<proteinExistence type="predicted"/>
<reference evidence="3" key="1">
    <citation type="journal article" date="2019" name="Int. J. Syst. Evol. Microbiol.">
        <title>The Global Catalogue of Microorganisms (GCM) 10K type strain sequencing project: providing services to taxonomists for standard genome sequencing and annotation.</title>
        <authorList>
            <consortium name="The Broad Institute Genomics Platform"/>
            <consortium name="The Broad Institute Genome Sequencing Center for Infectious Disease"/>
            <person name="Wu L."/>
            <person name="Ma J."/>
        </authorList>
    </citation>
    <scope>NUCLEOTIDE SEQUENCE [LARGE SCALE GENOMIC DNA]</scope>
    <source>
        <strain evidence="3">JCM 18715</strain>
    </source>
</reference>
<protein>
    <submittedName>
        <fullName evidence="2">Type VI secretion system tube protein Hcp</fullName>
    </submittedName>
</protein>
<keyword evidence="3" id="KW-1185">Reference proteome</keyword>
<organism evidence="2 3">
    <name type="scientific">Viridibacterium curvum</name>
    <dbReference type="NCBI Taxonomy" id="1101404"/>
    <lineage>
        <taxon>Bacteria</taxon>
        <taxon>Pseudomonadati</taxon>
        <taxon>Pseudomonadota</taxon>
        <taxon>Betaproteobacteria</taxon>
        <taxon>Rhodocyclales</taxon>
        <taxon>Rhodocyclaceae</taxon>
        <taxon>Viridibacterium</taxon>
    </lineage>
</organism>
<accession>A0ABP9QUC6</accession>
<sequence>MRVLLFKNRVAKERKMPSAANGPDVLAAGGGDMFLKIQGSRTGAFKGESRDPAHLDEIQVVSWGWGMSGNASASASSGGRTSAVSQVSARELEIVKRVDSATTTLMGALRNNEMLKEAVLSVRKAGGANPVEYLKITLTNARVKSLNIESGAGGVSEALVERIGFVFQGITVDYRSQGTAGNSGATSSFTAEFNKDA</sequence>
<dbReference type="InterPro" id="IPR008514">
    <property type="entry name" value="T6SS_Hcp"/>
</dbReference>
<feature type="region of interest" description="Disordered" evidence="1">
    <location>
        <begin position="178"/>
        <end position="197"/>
    </location>
</feature>
<gene>
    <name evidence="2" type="ORF">GCM10025770_26440</name>
</gene>
<dbReference type="PANTHER" id="PTHR36152:SF5">
    <property type="entry name" value="PROTEIN HCP1"/>
    <property type="match status" value="1"/>
</dbReference>
<dbReference type="PANTHER" id="PTHR36152">
    <property type="entry name" value="CYTOPLASMIC PROTEIN-RELATED"/>
    <property type="match status" value="1"/>
</dbReference>